<dbReference type="EMBL" id="FRXN01000002">
    <property type="protein sequence ID" value="SHO62121.1"/>
    <property type="molecule type" value="Genomic_DNA"/>
</dbReference>
<evidence type="ECO:0000313" key="2">
    <source>
        <dbReference type="Proteomes" id="UP000184609"/>
    </source>
</evidence>
<dbReference type="InterPro" id="IPR025316">
    <property type="entry name" value="DUF4221"/>
</dbReference>
<name>A0A1M7ZB24_9BACT</name>
<sequence>MRNYFFLLSWVAFFSCSNPPEEQIQANVLENLKVTVDSLVIDSGEEIFVPNGLFQQSIAPDGNRLFAFYENDFEFFEFSIEDLKLIKRHPFQMEGPDGIDGWVMYMQVMGPDKIMILDQKGPNLFNIEGKKIKQYDLDMEKAIGFKTEGPFSIPNGFHMSPDKSKFLSLPMNFGKPVEGLAVIEIESETGKILKLPALDMTYDYQVIWQRENSASFFGDAVSLQLVNDQFIAFTGSTADIYTYDYHTDSLKLVSFSHSLVENRKEGEFPHEVDSRERQMEVVNQIRKQVTFYKFYWDPTRKMYFRFATKNTVMPVPQEGIKRSADAYIFAYDEDFNLIGESYLDNLENIPYQGYFQQGDFYSYSPMGDEAGFIRYSFDF</sequence>
<reference evidence="2" key="1">
    <citation type="submission" date="2016-12" db="EMBL/GenBank/DDBJ databases">
        <authorList>
            <person name="Varghese N."/>
            <person name="Submissions S."/>
        </authorList>
    </citation>
    <scope>NUCLEOTIDE SEQUENCE [LARGE SCALE GENOMIC DNA]</scope>
    <source>
        <strain evidence="2">DSM 25035</strain>
    </source>
</reference>
<organism evidence="1 2">
    <name type="scientific">Algoriphagus zhangzhouensis</name>
    <dbReference type="NCBI Taxonomy" id="1073327"/>
    <lineage>
        <taxon>Bacteria</taxon>
        <taxon>Pseudomonadati</taxon>
        <taxon>Bacteroidota</taxon>
        <taxon>Cytophagia</taxon>
        <taxon>Cytophagales</taxon>
        <taxon>Cyclobacteriaceae</taxon>
        <taxon>Algoriphagus</taxon>
    </lineage>
</organism>
<keyword evidence="2" id="KW-1185">Reference proteome</keyword>
<gene>
    <name evidence="1" type="ORF">SAMN04488108_1893</name>
</gene>
<proteinExistence type="predicted"/>
<dbReference type="InterPro" id="IPR011048">
    <property type="entry name" value="Haem_d1_sf"/>
</dbReference>
<evidence type="ECO:0008006" key="3">
    <source>
        <dbReference type="Google" id="ProtNLM"/>
    </source>
</evidence>
<evidence type="ECO:0000313" key="1">
    <source>
        <dbReference type="EMBL" id="SHO62121.1"/>
    </source>
</evidence>
<dbReference type="AlphaFoldDB" id="A0A1M7ZB24"/>
<dbReference type="RefSeq" id="WP_073571519.1">
    <property type="nucleotide sequence ID" value="NZ_FRXN01000002.1"/>
</dbReference>
<dbReference type="Proteomes" id="UP000184609">
    <property type="component" value="Unassembled WGS sequence"/>
</dbReference>
<protein>
    <recommendedName>
        <fullName evidence="3">TolB-like 6-blade propeller-like</fullName>
    </recommendedName>
</protein>
<dbReference type="Pfam" id="PF13970">
    <property type="entry name" value="DUF4221"/>
    <property type="match status" value="1"/>
</dbReference>
<dbReference type="OrthoDB" id="833511at2"/>
<dbReference type="PROSITE" id="PS51257">
    <property type="entry name" value="PROKAR_LIPOPROTEIN"/>
    <property type="match status" value="1"/>
</dbReference>
<accession>A0A1M7ZB24</accession>
<dbReference type="STRING" id="1073327.SAMN04488108_1893"/>
<dbReference type="SUPFAM" id="SSF51004">
    <property type="entry name" value="C-terminal (heme d1) domain of cytochrome cd1-nitrite reductase"/>
    <property type="match status" value="1"/>
</dbReference>